<evidence type="ECO:0000256" key="1">
    <source>
        <dbReference type="SAM" id="SignalP"/>
    </source>
</evidence>
<proteinExistence type="predicted"/>
<reference evidence="2" key="2">
    <citation type="submission" date="2020-05" db="UniProtKB">
        <authorList>
            <consortium name="EnsemblMetazoa"/>
        </authorList>
    </citation>
    <scope>IDENTIFICATION</scope>
    <source>
        <strain evidence="2">Epiroticus2</strain>
    </source>
</reference>
<organism evidence="2 3">
    <name type="scientific">Anopheles epiroticus</name>
    <dbReference type="NCBI Taxonomy" id="199890"/>
    <lineage>
        <taxon>Eukaryota</taxon>
        <taxon>Metazoa</taxon>
        <taxon>Ecdysozoa</taxon>
        <taxon>Arthropoda</taxon>
        <taxon>Hexapoda</taxon>
        <taxon>Insecta</taxon>
        <taxon>Pterygota</taxon>
        <taxon>Neoptera</taxon>
        <taxon>Endopterygota</taxon>
        <taxon>Diptera</taxon>
        <taxon>Nematocera</taxon>
        <taxon>Culicoidea</taxon>
        <taxon>Culicidae</taxon>
        <taxon>Anophelinae</taxon>
        <taxon>Anopheles</taxon>
    </lineage>
</organism>
<accession>A0A240PM64</accession>
<sequence length="425" mass="50068">MEHYLLWHLALLSSVWTLVLCQTTPTPCTVDITESMITGLMRTEQVEPGCEGAWSSLMTFLQKTRNNLTDCREREEDASTDGLSNLSCQQLLDEQQKNANQSHLALDKELRSKSLYEQVELSKVKQEQRRIQGEIDSMRTELNGHYQQLLLLYIDAAETRRAFRYYQHLVSLQQSNLPQQLIKFVYAAQRHENRRLQNLLSLIRFLPTRREKRTLYQLLQPEIMKRPTQNQSSLAMLASLEMGLLAGQHEKSDYKKLRDAMFDYVLTRWKMVRLGGNYRDIVSFATNHPDLYKQIGVQLATVHPNYWWKFSFSQFITYPNKLPLPQQRMEAFQKIMFQLKQRNKQQFTYHLAKFAPQLDVFERFLKGRDDEMDWREDLLKLKGAFADFDKKKDYAYYLKNSSTIVKQHERAAKGNSRNSRRGLSG</sequence>
<dbReference type="Proteomes" id="UP000075885">
    <property type="component" value="Unassembled WGS sequence"/>
</dbReference>
<feature type="chain" id="PRO_5013077112" evidence="1">
    <location>
        <begin position="22"/>
        <end position="425"/>
    </location>
</feature>
<evidence type="ECO:0000313" key="3">
    <source>
        <dbReference type="Proteomes" id="UP000075885"/>
    </source>
</evidence>
<dbReference type="EnsemblMetazoa" id="AEPI015405-RA">
    <property type="protein sequence ID" value="AEPI015405-PA"/>
    <property type="gene ID" value="AEPI015405"/>
</dbReference>
<protein>
    <submittedName>
        <fullName evidence="2">Uncharacterized protein</fullName>
    </submittedName>
</protein>
<keyword evidence="3" id="KW-1185">Reference proteome</keyword>
<reference evidence="3" key="1">
    <citation type="submission" date="2013-03" db="EMBL/GenBank/DDBJ databases">
        <title>The Genome Sequence of Anopheles epiroticus epiroticus2.</title>
        <authorList>
            <consortium name="The Broad Institute Genomics Platform"/>
            <person name="Neafsey D.E."/>
            <person name="Howell P."/>
            <person name="Walker B."/>
            <person name="Young S.K."/>
            <person name="Zeng Q."/>
            <person name="Gargeya S."/>
            <person name="Fitzgerald M."/>
            <person name="Haas B."/>
            <person name="Abouelleil A."/>
            <person name="Allen A.W."/>
            <person name="Alvarado L."/>
            <person name="Arachchi H.M."/>
            <person name="Berlin A.M."/>
            <person name="Chapman S.B."/>
            <person name="Gainer-Dewar J."/>
            <person name="Goldberg J."/>
            <person name="Griggs A."/>
            <person name="Gujja S."/>
            <person name="Hansen M."/>
            <person name="Howarth C."/>
            <person name="Imamovic A."/>
            <person name="Ireland A."/>
            <person name="Larimer J."/>
            <person name="McCowan C."/>
            <person name="Murphy C."/>
            <person name="Pearson M."/>
            <person name="Poon T.W."/>
            <person name="Priest M."/>
            <person name="Roberts A."/>
            <person name="Saif S."/>
            <person name="Shea T."/>
            <person name="Sisk P."/>
            <person name="Sykes S."/>
            <person name="Wortman J."/>
            <person name="Nusbaum C."/>
            <person name="Birren B."/>
        </authorList>
    </citation>
    <scope>NUCLEOTIDE SEQUENCE [LARGE SCALE GENOMIC DNA]</scope>
    <source>
        <strain evidence="3">Epiroticus2</strain>
    </source>
</reference>
<dbReference type="VEuPathDB" id="VectorBase:AEPI015405"/>
<dbReference type="AlphaFoldDB" id="A0A240PM64"/>
<feature type="signal peptide" evidence="1">
    <location>
        <begin position="1"/>
        <end position="21"/>
    </location>
</feature>
<keyword evidence="1" id="KW-0732">Signal</keyword>
<name>A0A240PM64_9DIPT</name>
<evidence type="ECO:0000313" key="2">
    <source>
        <dbReference type="EnsemblMetazoa" id="AEPI015405-PA"/>
    </source>
</evidence>